<sequence length="648" mass="72822">MLIIDRDEKSINVLNKRIDLLEQALQGQAEGSSTVSLQRGSSDRQSLPAPATTASQTEAVDLESMRYGEDALAQEVRNAKDFSLSQLGRRGHLAEDSPLSHAIDALDGVLAELGDLTEVISNEDPAAILTKDEAKEAVRAALNLLADQCFMSLVELDFMISLSEIITSPHVHIDPAARLVYCNLVFHGYMFSEGKTRAGARTLYLQCLVAVPPWQESVKGTLMDLAATSILTWTTVVSFDYNLAWKFHCMGCRIAKQLGLHHLDVLASKDNKEDFSLRKKRSGFWQIVITDLFFRLCYEKPSAISAEASPTFVKIPEVVDLVYERPRAARTVTDIFWTRVTFIAKTFFEELDQARKTRAGIASSEFQSKVDELCDEIEEMINDWHLILLMQAQKDKPIESWQYADTIIGGLNIVLQMDKLRQISNANIVSARSVRAARVVLDATDKLDQMTGDHKAYGALNTYCIAFYPFRAFFSLYYHILNSKDAMEYREDIRRLERVEAVMDRATQTRFEYIPISKAISSLNQVVKHIQQMQVSSPQNFWQTHWQPAAFSSSDPRSAVISTLTPDSQDQHASADATSTSLDYQPLGITHSLPDFGDLQFSTAADLQHAAAQPDFQGLEYMQAIETQFTGGNWHYNWWDVNDDANIG</sequence>
<evidence type="ECO:0000256" key="3">
    <source>
        <dbReference type="ARBA" id="ARBA00023125"/>
    </source>
</evidence>
<evidence type="ECO:0008006" key="8">
    <source>
        <dbReference type="Google" id="ProtNLM"/>
    </source>
</evidence>
<dbReference type="OrthoDB" id="39175at2759"/>
<keyword evidence="3" id="KW-0238">DNA-binding</keyword>
<dbReference type="GO" id="GO:0005634">
    <property type="term" value="C:nucleus"/>
    <property type="evidence" value="ECO:0007669"/>
    <property type="project" value="UniProtKB-SubCell"/>
</dbReference>
<dbReference type="Proteomes" id="UP000030752">
    <property type="component" value="Unassembled WGS sequence"/>
</dbReference>
<dbReference type="GeneID" id="19971763"/>
<keyword evidence="4" id="KW-0539">Nucleus</keyword>
<evidence type="ECO:0000256" key="4">
    <source>
        <dbReference type="ARBA" id="ARBA00023242"/>
    </source>
</evidence>
<dbReference type="PANTHER" id="PTHR46910:SF3">
    <property type="entry name" value="HALOTOLERANCE PROTEIN 9-RELATED"/>
    <property type="match status" value="1"/>
</dbReference>
<dbReference type="InParanoid" id="W2RWJ4"/>
<dbReference type="VEuPathDB" id="FungiDB:HMPREF1541_04424"/>
<feature type="compositionally biased region" description="Polar residues" evidence="5">
    <location>
        <begin position="29"/>
        <end position="45"/>
    </location>
</feature>
<dbReference type="GO" id="GO:0003700">
    <property type="term" value="F:DNA-binding transcription factor activity"/>
    <property type="evidence" value="ECO:0007669"/>
    <property type="project" value="InterPro"/>
</dbReference>
<dbReference type="EMBL" id="KB822720">
    <property type="protein sequence ID" value="ETN40148.1"/>
    <property type="molecule type" value="Genomic_DNA"/>
</dbReference>
<dbReference type="PANTHER" id="PTHR46910">
    <property type="entry name" value="TRANSCRIPTION FACTOR PDR1"/>
    <property type="match status" value="1"/>
</dbReference>
<evidence type="ECO:0000313" key="6">
    <source>
        <dbReference type="EMBL" id="ETN40148.1"/>
    </source>
</evidence>
<proteinExistence type="predicted"/>
<dbReference type="STRING" id="1220924.W2RWJ4"/>
<evidence type="ECO:0000256" key="1">
    <source>
        <dbReference type="ARBA" id="ARBA00004123"/>
    </source>
</evidence>
<dbReference type="CDD" id="cd12148">
    <property type="entry name" value="fungal_TF_MHR"/>
    <property type="match status" value="1"/>
</dbReference>
<dbReference type="GO" id="GO:0046872">
    <property type="term" value="F:metal ion binding"/>
    <property type="evidence" value="ECO:0007669"/>
    <property type="project" value="UniProtKB-KW"/>
</dbReference>
<dbReference type="HOGENOM" id="CLU_018193_0_0_1"/>
<feature type="region of interest" description="Disordered" evidence="5">
    <location>
        <begin position="29"/>
        <end position="57"/>
    </location>
</feature>
<organism evidence="6 7">
    <name type="scientific">Cyphellophora europaea (strain CBS 101466)</name>
    <name type="common">Phialophora europaea</name>
    <dbReference type="NCBI Taxonomy" id="1220924"/>
    <lineage>
        <taxon>Eukaryota</taxon>
        <taxon>Fungi</taxon>
        <taxon>Dikarya</taxon>
        <taxon>Ascomycota</taxon>
        <taxon>Pezizomycotina</taxon>
        <taxon>Eurotiomycetes</taxon>
        <taxon>Chaetothyriomycetidae</taxon>
        <taxon>Chaetothyriales</taxon>
        <taxon>Cyphellophoraceae</taxon>
        <taxon>Cyphellophora</taxon>
    </lineage>
</organism>
<dbReference type="InterPro" id="IPR050987">
    <property type="entry name" value="AtrR-like"/>
</dbReference>
<keyword evidence="7" id="KW-1185">Reference proteome</keyword>
<evidence type="ECO:0000313" key="7">
    <source>
        <dbReference type="Proteomes" id="UP000030752"/>
    </source>
</evidence>
<dbReference type="AlphaFoldDB" id="W2RWJ4"/>
<reference evidence="6 7" key="1">
    <citation type="submission" date="2013-03" db="EMBL/GenBank/DDBJ databases">
        <title>The Genome Sequence of Phialophora europaea CBS 101466.</title>
        <authorList>
            <consortium name="The Broad Institute Genomics Platform"/>
            <person name="Cuomo C."/>
            <person name="de Hoog S."/>
            <person name="Gorbushina A."/>
            <person name="Walker B."/>
            <person name="Young S.K."/>
            <person name="Zeng Q."/>
            <person name="Gargeya S."/>
            <person name="Fitzgerald M."/>
            <person name="Haas B."/>
            <person name="Abouelleil A."/>
            <person name="Allen A.W."/>
            <person name="Alvarado L."/>
            <person name="Arachchi H.M."/>
            <person name="Berlin A.M."/>
            <person name="Chapman S.B."/>
            <person name="Gainer-Dewar J."/>
            <person name="Goldberg J."/>
            <person name="Griggs A."/>
            <person name="Gujja S."/>
            <person name="Hansen M."/>
            <person name="Howarth C."/>
            <person name="Imamovic A."/>
            <person name="Ireland A."/>
            <person name="Larimer J."/>
            <person name="McCowan C."/>
            <person name="Murphy C."/>
            <person name="Pearson M."/>
            <person name="Poon T.W."/>
            <person name="Priest M."/>
            <person name="Roberts A."/>
            <person name="Saif S."/>
            <person name="Shea T."/>
            <person name="Sisk P."/>
            <person name="Sykes S."/>
            <person name="Wortman J."/>
            <person name="Nusbaum C."/>
            <person name="Birren B."/>
        </authorList>
    </citation>
    <scope>NUCLEOTIDE SEQUENCE [LARGE SCALE GENOMIC DNA]</scope>
    <source>
        <strain evidence="6 7">CBS 101466</strain>
    </source>
</reference>
<protein>
    <recommendedName>
        <fullName evidence="8">Transcription factor domain-containing protein</fullName>
    </recommendedName>
</protein>
<dbReference type="eggNOG" id="ENOG502S581">
    <property type="taxonomic scope" value="Eukaryota"/>
</dbReference>
<evidence type="ECO:0000256" key="2">
    <source>
        <dbReference type="ARBA" id="ARBA00022723"/>
    </source>
</evidence>
<comment type="subcellular location">
    <subcellularLocation>
        <location evidence="1">Nucleus</location>
    </subcellularLocation>
</comment>
<dbReference type="GO" id="GO:0003677">
    <property type="term" value="F:DNA binding"/>
    <property type="evidence" value="ECO:0007669"/>
    <property type="project" value="UniProtKB-KW"/>
</dbReference>
<keyword evidence="2" id="KW-0479">Metal-binding</keyword>
<evidence type="ECO:0000256" key="5">
    <source>
        <dbReference type="SAM" id="MobiDB-lite"/>
    </source>
</evidence>
<name>W2RWJ4_CYPE1</name>
<dbReference type="RefSeq" id="XP_008716991.1">
    <property type="nucleotide sequence ID" value="XM_008718769.1"/>
</dbReference>
<gene>
    <name evidence="6" type="ORF">HMPREF1541_04424</name>
</gene>
<accession>W2RWJ4</accession>
<feature type="region of interest" description="Disordered" evidence="5">
    <location>
        <begin position="559"/>
        <end position="578"/>
    </location>
</feature>